<comment type="caution">
    <text evidence="2">The sequence shown here is derived from an EMBL/GenBank/DDBJ whole genome shotgun (WGS) entry which is preliminary data.</text>
</comment>
<evidence type="ECO:0000256" key="1">
    <source>
        <dbReference type="SAM" id="SignalP"/>
    </source>
</evidence>
<reference evidence="2 3" key="1">
    <citation type="submission" date="2022-10" db="EMBL/GenBank/DDBJ databases">
        <title>Roseococcus glaciei nov., sp. nov., isolated from glacier.</title>
        <authorList>
            <person name="Liu Q."/>
            <person name="Xin Y.-H."/>
        </authorList>
    </citation>
    <scope>NUCLEOTIDE SEQUENCE [LARGE SCALE GENOMIC DNA]</scope>
    <source>
        <strain evidence="2 3">MDT2-1-1</strain>
    </source>
</reference>
<keyword evidence="1" id="KW-0732">Signal</keyword>
<protein>
    <submittedName>
        <fullName evidence="2">Lipid A deacylase LpxR family protein</fullName>
    </submittedName>
</protein>
<dbReference type="Gene3D" id="2.40.128.140">
    <property type="entry name" value="Outer membrane protein"/>
    <property type="match status" value="1"/>
</dbReference>
<evidence type="ECO:0000313" key="2">
    <source>
        <dbReference type="EMBL" id="MCW8087887.1"/>
    </source>
</evidence>
<dbReference type="InterPro" id="IPR037107">
    <property type="entry name" value="Put_OMP_sf"/>
</dbReference>
<evidence type="ECO:0000313" key="3">
    <source>
        <dbReference type="Proteomes" id="UP001526430"/>
    </source>
</evidence>
<dbReference type="InterPro" id="IPR018707">
    <property type="entry name" value="LpxR"/>
</dbReference>
<organism evidence="2 3">
    <name type="scientific">Sabulicella glaciei</name>
    <dbReference type="NCBI Taxonomy" id="2984948"/>
    <lineage>
        <taxon>Bacteria</taxon>
        <taxon>Pseudomonadati</taxon>
        <taxon>Pseudomonadota</taxon>
        <taxon>Alphaproteobacteria</taxon>
        <taxon>Acetobacterales</taxon>
        <taxon>Acetobacteraceae</taxon>
        <taxon>Sabulicella</taxon>
    </lineage>
</organism>
<dbReference type="EMBL" id="JAPFQI010000023">
    <property type="protein sequence ID" value="MCW8087887.1"/>
    <property type="molecule type" value="Genomic_DNA"/>
</dbReference>
<dbReference type="Pfam" id="PF09982">
    <property type="entry name" value="LpxR"/>
    <property type="match status" value="1"/>
</dbReference>
<dbReference type="Proteomes" id="UP001526430">
    <property type="component" value="Unassembled WGS sequence"/>
</dbReference>
<dbReference type="RefSeq" id="WP_301592094.1">
    <property type="nucleotide sequence ID" value="NZ_JAPFQI010000023.1"/>
</dbReference>
<feature type="chain" id="PRO_5045092544" evidence="1">
    <location>
        <begin position="23"/>
        <end position="341"/>
    </location>
</feature>
<proteinExistence type="predicted"/>
<feature type="signal peptide" evidence="1">
    <location>
        <begin position="1"/>
        <end position="22"/>
    </location>
</feature>
<sequence>MIRIHAPGLALALSLLALPAAAQTPAAELPVRPLPPDPRGTLTLTTENDLFGGLTDRYYSNGLLLTWRSPSTELPSPLAWLDQRLTWLFGPGNLRWGVSLGQNIYTPEDKRRYIPDPRDRPYAGHLYATVSLSRSTERTQTLLELQAGMVGPSALGEQVQNNYHRLINVKRLNGWEYQLKDEPTLNAMLERRWRIPMGRIGSLDTELIPSATAALGNVAINAGGGAVFRIGQGLEADWGPTRIRPSPAGSSFFQPTRDFGWYLFAGVDGRVVARDIFLDGSTFRENSPSVHRRWLVGEATAGAAIYWRGTRIAYTQVVRSEEFYGQRGTQIFGSISVSFRF</sequence>
<gene>
    <name evidence="2" type="ORF">OF850_19985</name>
</gene>
<keyword evidence="3" id="KW-1185">Reference proteome</keyword>
<accession>A0ABT3P0F3</accession>
<name>A0ABT3P0F3_9PROT</name>